<dbReference type="HOGENOM" id="CLU_1893080_0_0_10"/>
<dbReference type="STRING" id="1166018.FAES_1812"/>
<dbReference type="KEGG" id="fae:FAES_1812"/>
<evidence type="ECO:0000313" key="2">
    <source>
        <dbReference type="Proteomes" id="UP000011058"/>
    </source>
</evidence>
<name>I0K6R9_9BACT</name>
<protein>
    <submittedName>
        <fullName evidence="1">Uncharacterized protein</fullName>
    </submittedName>
</protein>
<gene>
    <name evidence="1" type="ORF">FAES_1812</name>
</gene>
<dbReference type="RefSeq" id="WP_015330921.1">
    <property type="nucleotide sequence ID" value="NC_020054.1"/>
</dbReference>
<dbReference type="eggNOG" id="ENOG502ZX70">
    <property type="taxonomic scope" value="Bacteria"/>
</dbReference>
<organism evidence="1 2">
    <name type="scientific">Fibrella aestuarina BUZ 2</name>
    <dbReference type="NCBI Taxonomy" id="1166018"/>
    <lineage>
        <taxon>Bacteria</taxon>
        <taxon>Pseudomonadati</taxon>
        <taxon>Bacteroidota</taxon>
        <taxon>Cytophagia</taxon>
        <taxon>Cytophagales</taxon>
        <taxon>Spirosomataceae</taxon>
        <taxon>Fibrella</taxon>
    </lineage>
</organism>
<dbReference type="EMBL" id="HE796683">
    <property type="protein sequence ID" value="CCG99822.1"/>
    <property type="molecule type" value="Genomic_DNA"/>
</dbReference>
<dbReference type="Proteomes" id="UP000011058">
    <property type="component" value="Chromosome"/>
</dbReference>
<evidence type="ECO:0000313" key="1">
    <source>
        <dbReference type="EMBL" id="CCG99822.1"/>
    </source>
</evidence>
<dbReference type="AlphaFoldDB" id="I0K6R9"/>
<proteinExistence type="predicted"/>
<keyword evidence="2" id="KW-1185">Reference proteome</keyword>
<sequence length="134" mass="15432">METADEFYLCSATVIEHLQPKIVSKPFRSGYDSDKDTRYYVAQFDYQDAKSYYKGVIEPFNEKSRVHCNFWFRTCSRGHIDVSQITMTNCRRLGLFVAIEQAVNLTQPQNIAIAIGELADKFNCSPIEFINKIA</sequence>
<reference evidence="1 2" key="1">
    <citation type="journal article" date="2012" name="J. Bacteriol.">
        <title>Genome Sequence of Fibrella aestuarina BUZ 2T, a Filamentous Marine Bacterium.</title>
        <authorList>
            <person name="Filippini M."/>
            <person name="Qi W."/>
            <person name="Blom J."/>
            <person name="Goesmann A."/>
            <person name="Smits T.H."/>
            <person name="Bagheri H.C."/>
        </authorList>
    </citation>
    <scope>NUCLEOTIDE SEQUENCE [LARGE SCALE GENOMIC DNA]</scope>
    <source>
        <strain evidence="2">BUZ 2T</strain>
    </source>
</reference>
<accession>I0K6R9</accession>